<evidence type="ECO:0000313" key="5">
    <source>
        <dbReference type="Proteomes" id="UP000783213"/>
    </source>
</evidence>
<name>A0ABQ7IPR3_9HELO</name>
<dbReference type="InterPro" id="IPR027417">
    <property type="entry name" value="P-loop_NTPase"/>
</dbReference>
<reference evidence="4 5" key="1">
    <citation type="journal article" date="2020" name="Genome Biol. Evol.">
        <title>Comparative genomics of Sclerotiniaceae.</title>
        <authorList>
            <person name="Valero Jimenez C.A."/>
            <person name="Steentjes M."/>
            <person name="Scholten O.E."/>
            <person name="Van Kan J.A.L."/>
        </authorList>
    </citation>
    <scope>NUCLEOTIDE SEQUENCE [LARGE SCALE GENOMIC DNA]</scope>
    <source>
        <strain evidence="4 5">B1</strain>
    </source>
</reference>
<dbReference type="SUPFAM" id="SSF52540">
    <property type="entry name" value="P-loop containing nucleoside triphosphate hydrolases"/>
    <property type="match status" value="1"/>
</dbReference>
<organism evidence="4 5">
    <name type="scientific">Botrytis deweyae</name>
    <dbReference type="NCBI Taxonomy" id="2478750"/>
    <lineage>
        <taxon>Eukaryota</taxon>
        <taxon>Fungi</taxon>
        <taxon>Dikarya</taxon>
        <taxon>Ascomycota</taxon>
        <taxon>Pezizomycotina</taxon>
        <taxon>Leotiomycetes</taxon>
        <taxon>Helotiales</taxon>
        <taxon>Sclerotiniaceae</taxon>
        <taxon>Botrytis</taxon>
    </lineage>
</organism>
<evidence type="ECO:0000313" key="4">
    <source>
        <dbReference type="EMBL" id="KAF7930537.1"/>
    </source>
</evidence>
<dbReference type="PANTHER" id="PTHR36681:SF3">
    <property type="entry name" value="NUCLEAR GTPASE, GERMINAL CENTER-ASSOCIATED, TANDEM DUPLICATE 3"/>
    <property type="match status" value="1"/>
</dbReference>
<dbReference type="RefSeq" id="XP_038811208.1">
    <property type="nucleotide sequence ID" value="XM_038952558.1"/>
</dbReference>
<dbReference type="Pfam" id="PF00350">
    <property type="entry name" value="Dynamin_N"/>
    <property type="match status" value="1"/>
</dbReference>
<feature type="coiled-coil region" evidence="1">
    <location>
        <begin position="445"/>
        <end position="472"/>
    </location>
</feature>
<dbReference type="GeneID" id="62231711"/>
<keyword evidence="1" id="KW-0175">Coiled coil</keyword>
<dbReference type="Gene3D" id="3.40.50.300">
    <property type="entry name" value="P-loop containing nucleotide triphosphate hydrolases"/>
    <property type="match status" value="1"/>
</dbReference>
<dbReference type="InterPro" id="IPR045063">
    <property type="entry name" value="Dynamin_N"/>
</dbReference>
<sequence length="1031" mass="116021">MADFRVKLEAEQSPSPKDSPVFVGDDENHTRRSASPFTFTADSPRRNPSPSPTPSFADEAPNHVIPTWQRCGNLDRLTQVDIKEEAVKNGLTTLRELEAALQHHPEVWSSTKWLERIAAIRAAKKECRVLIGFLGVTGAGKSTLINSVLGFEDLLPADDEKACTAVICEISWNPRNDPAAAHVAIIDRINKEDWESELEKLFRDLADKISNKDGDSEEPDLERDERIRAAFGKVKCVYPSIKSLEALQRQTVATLMNHCNVRDILGQSKTIKSDDLLKFADSIKPYIDSSNSKEDNGTYEFAQWPLVKLVRLQIKAEVLKTGIVLVDLPGSLDTNAARGALAATYTKNLTLSCVVSPTSRAASDKPAQDLLGSITKRYLQLEDQFSSDHLCFIVTKIDSSLSVSRYIRTHPEVSKQLTDVYEKETKNQEGIECISASEATYKQSIKEYKQDLAERNKQMKELEAHIKTAKLKRKRDDPAPIAPALSAENKQNKKHYFEMQKEAQEIQNKIKDCESWLLKAQQTLTKFRDKEWILESKKVRACIQNRNAVSTTALRDDFEAVRKQMGEKKAEKPLQVFCVSSMAFLDLMMRQRSNQGFFTVKDTGIPALRAWLINATLGTRSRNAESFLADIESLETSLRLWAADTTVEYKLPAAQKDEIENAFDEQVDILCKACVATLIKLKELNTRTVDQIEKHFENGIFKHMPLTEKKAVAKGEIAVRGWAQRPMAWGTHRACNRNQGDWKSNTGTVHHWNDDLGALYLDDYMIKHWRKTVHKTLPEFHQKYNHSVGVVINVFVDRVVSAATAICPQVAEPLGLWKQSVMKGAKPLKDNAEEIFQTKIKSTATGAHQLIVPKIREIWLPIYEKCGEEFGKGHFKRNIETHVDFIQKNGRPMYKKCSKAIRGAFQKLGTTLPDEFSKSTDTATAKIKEEFSMMMDNHTIKDTTLTGGVGGVCPSKVKLRDALNLSFATLHSAWGEEAAEAVVEEEEEPEEEEIDISEFKAEKGMEEDTFVVSDISDVEDDVKDGDYVPGP</sequence>
<dbReference type="Proteomes" id="UP000783213">
    <property type="component" value="Unassembled WGS sequence"/>
</dbReference>
<accession>A0ABQ7IPR3</accession>
<proteinExistence type="predicted"/>
<dbReference type="EMBL" id="RCSX01000009">
    <property type="protein sequence ID" value="KAF7930537.1"/>
    <property type="molecule type" value="Genomic_DNA"/>
</dbReference>
<comment type="caution">
    <text evidence="4">The sequence shown here is derived from an EMBL/GenBank/DDBJ whole genome shotgun (WGS) entry which is preliminary data.</text>
</comment>
<evidence type="ECO:0000256" key="2">
    <source>
        <dbReference type="SAM" id="MobiDB-lite"/>
    </source>
</evidence>
<gene>
    <name evidence="4" type="ORF">EAE98_004937</name>
</gene>
<protein>
    <recommendedName>
        <fullName evidence="3">Dynamin N-terminal domain-containing protein</fullName>
    </recommendedName>
</protein>
<feature type="domain" description="Dynamin N-terminal" evidence="3">
    <location>
        <begin position="131"/>
        <end position="375"/>
    </location>
</feature>
<feature type="region of interest" description="Disordered" evidence="2">
    <location>
        <begin position="1"/>
        <end position="61"/>
    </location>
</feature>
<evidence type="ECO:0000256" key="1">
    <source>
        <dbReference type="SAM" id="Coils"/>
    </source>
</evidence>
<feature type="compositionally biased region" description="Basic and acidic residues" evidence="2">
    <location>
        <begin position="1"/>
        <end position="10"/>
    </location>
</feature>
<keyword evidence="5" id="KW-1185">Reference proteome</keyword>
<evidence type="ECO:0000259" key="3">
    <source>
        <dbReference type="Pfam" id="PF00350"/>
    </source>
</evidence>
<dbReference type="PANTHER" id="PTHR36681">
    <property type="entry name" value="NUCLEAR GTPASE, GERMINAL CENTER-ASSOCIATED, TANDEM DUPLICATE 3"/>
    <property type="match status" value="1"/>
</dbReference>